<evidence type="ECO:0008006" key="4">
    <source>
        <dbReference type="Google" id="ProtNLM"/>
    </source>
</evidence>
<reference evidence="2" key="1">
    <citation type="submission" date="2025-08" db="UniProtKB">
        <authorList>
            <consortium name="Ensembl"/>
        </authorList>
    </citation>
    <scope>IDENTIFICATION</scope>
</reference>
<name>A0A8C8EVU9_ONCTS</name>
<keyword evidence="1" id="KW-0812">Transmembrane</keyword>
<dbReference type="AlphaFoldDB" id="A0A8C8EVU9"/>
<proteinExistence type="predicted"/>
<feature type="transmembrane region" description="Helical" evidence="1">
    <location>
        <begin position="147"/>
        <end position="164"/>
    </location>
</feature>
<dbReference type="SUPFAM" id="SSF56219">
    <property type="entry name" value="DNase I-like"/>
    <property type="match status" value="1"/>
</dbReference>
<dbReference type="GeneTree" id="ENSGT01120000272122"/>
<evidence type="ECO:0000313" key="2">
    <source>
        <dbReference type="Ensembl" id="ENSOTSP00005025700.2"/>
    </source>
</evidence>
<dbReference type="Ensembl" id="ENSOTST00005027761.2">
    <property type="protein sequence ID" value="ENSOTSP00005025700.2"/>
    <property type="gene ID" value="ENSOTSG00005012115.2"/>
</dbReference>
<accession>A0A8C8EVU9</accession>
<dbReference type="InterPro" id="IPR036691">
    <property type="entry name" value="Endo/exonu/phosph_ase_sf"/>
</dbReference>
<evidence type="ECO:0000313" key="3">
    <source>
        <dbReference type="Proteomes" id="UP000694402"/>
    </source>
</evidence>
<sequence>MWCWTSYFTVYSPRSKGVAILVNKNIPHYQYICNDEDYAGGYIVLFCQMYGQLFTLVNVYNHKEDKQVLGRLSQYLQDMITGILVIGGDFNTVLDPDFDRISASEHRQHTALRPHLEEFISSRKLVDIWASLHPNEQAFTRSQNTRMLDIWSYTLLPILLYIYYQTNRLFRCRCSCCCIHGCISVLIGI</sequence>
<organism evidence="2 3">
    <name type="scientific">Oncorhynchus tshawytscha</name>
    <name type="common">Chinook salmon</name>
    <name type="synonym">Salmo tshawytscha</name>
    <dbReference type="NCBI Taxonomy" id="74940"/>
    <lineage>
        <taxon>Eukaryota</taxon>
        <taxon>Metazoa</taxon>
        <taxon>Chordata</taxon>
        <taxon>Craniata</taxon>
        <taxon>Vertebrata</taxon>
        <taxon>Euteleostomi</taxon>
        <taxon>Actinopterygii</taxon>
        <taxon>Neopterygii</taxon>
        <taxon>Teleostei</taxon>
        <taxon>Protacanthopterygii</taxon>
        <taxon>Salmoniformes</taxon>
        <taxon>Salmonidae</taxon>
        <taxon>Salmoninae</taxon>
        <taxon>Oncorhynchus</taxon>
    </lineage>
</organism>
<keyword evidence="3" id="KW-1185">Reference proteome</keyword>
<dbReference type="Gene3D" id="3.60.10.10">
    <property type="entry name" value="Endonuclease/exonuclease/phosphatase"/>
    <property type="match status" value="1"/>
</dbReference>
<protein>
    <recommendedName>
        <fullName evidence="4">Endonuclease/exonuclease/phosphatase domain-containing protein</fullName>
    </recommendedName>
</protein>
<evidence type="ECO:0000256" key="1">
    <source>
        <dbReference type="SAM" id="Phobius"/>
    </source>
</evidence>
<dbReference type="Proteomes" id="UP000694402">
    <property type="component" value="Unassembled WGS sequence"/>
</dbReference>
<keyword evidence="1" id="KW-1133">Transmembrane helix</keyword>
<keyword evidence="1" id="KW-0472">Membrane</keyword>
<reference evidence="2" key="2">
    <citation type="submission" date="2025-09" db="UniProtKB">
        <authorList>
            <consortium name="Ensembl"/>
        </authorList>
    </citation>
    <scope>IDENTIFICATION</scope>
</reference>